<name>A0ACB9ZT85_CATRO</name>
<evidence type="ECO:0000313" key="2">
    <source>
        <dbReference type="Proteomes" id="UP001060085"/>
    </source>
</evidence>
<dbReference type="EMBL" id="CM044708">
    <property type="protein sequence ID" value="KAI5650243.1"/>
    <property type="molecule type" value="Genomic_DNA"/>
</dbReference>
<evidence type="ECO:0000313" key="1">
    <source>
        <dbReference type="EMBL" id="KAI5650243.1"/>
    </source>
</evidence>
<reference evidence="2" key="1">
    <citation type="journal article" date="2023" name="Nat. Plants">
        <title>Single-cell RNA sequencing provides a high-resolution roadmap for understanding the multicellular compartmentation of specialized metabolism.</title>
        <authorList>
            <person name="Sun S."/>
            <person name="Shen X."/>
            <person name="Li Y."/>
            <person name="Li Y."/>
            <person name="Wang S."/>
            <person name="Li R."/>
            <person name="Zhang H."/>
            <person name="Shen G."/>
            <person name="Guo B."/>
            <person name="Wei J."/>
            <person name="Xu J."/>
            <person name="St-Pierre B."/>
            <person name="Chen S."/>
            <person name="Sun C."/>
        </authorList>
    </citation>
    <scope>NUCLEOTIDE SEQUENCE [LARGE SCALE GENOMIC DNA]</scope>
</reference>
<dbReference type="Proteomes" id="UP001060085">
    <property type="component" value="Linkage Group LG08"/>
</dbReference>
<sequence length="83" mass="9926">MRIAFEQLCVTQDIRGAQLAEIVESTRRYVDELAHQRVYIYRQEVMLAHLLHNCKTSFGFQKGRLLDHFENHDYLFSYMINGF</sequence>
<comment type="caution">
    <text evidence="1">The sequence shown here is derived from an EMBL/GenBank/DDBJ whole genome shotgun (WGS) entry which is preliminary data.</text>
</comment>
<proteinExistence type="predicted"/>
<keyword evidence="2" id="KW-1185">Reference proteome</keyword>
<accession>A0ACB9ZT85</accession>
<gene>
    <name evidence="1" type="ORF">M9H77_36248</name>
</gene>
<protein>
    <submittedName>
        <fullName evidence="1">Uncharacterized protein</fullName>
    </submittedName>
</protein>
<organism evidence="1 2">
    <name type="scientific">Catharanthus roseus</name>
    <name type="common">Madagascar periwinkle</name>
    <name type="synonym">Vinca rosea</name>
    <dbReference type="NCBI Taxonomy" id="4058"/>
    <lineage>
        <taxon>Eukaryota</taxon>
        <taxon>Viridiplantae</taxon>
        <taxon>Streptophyta</taxon>
        <taxon>Embryophyta</taxon>
        <taxon>Tracheophyta</taxon>
        <taxon>Spermatophyta</taxon>
        <taxon>Magnoliopsida</taxon>
        <taxon>eudicotyledons</taxon>
        <taxon>Gunneridae</taxon>
        <taxon>Pentapetalae</taxon>
        <taxon>asterids</taxon>
        <taxon>lamiids</taxon>
        <taxon>Gentianales</taxon>
        <taxon>Apocynaceae</taxon>
        <taxon>Rauvolfioideae</taxon>
        <taxon>Vinceae</taxon>
        <taxon>Catharanthinae</taxon>
        <taxon>Catharanthus</taxon>
    </lineage>
</organism>